<evidence type="ECO:0000313" key="2">
    <source>
        <dbReference type="EMBL" id="ORY02227.1"/>
    </source>
</evidence>
<dbReference type="PANTHER" id="PTHR31581">
    <property type="entry name" value="KICSTOR COMPLEX PROTEIN C12ORF66"/>
    <property type="match status" value="1"/>
</dbReference>
<name>A0A1Y1YX05_9FUNG</name>
<dbReference type="GO" id="GO:0042149">
    <property type="term" value="P:cellular response to glucose starvation"/>
    <property type="evidence" value="ECO:0007669"/>
    <property type="project" value="TreeGrafter"/>
</dbReference>
<dbReference type="GO" id="GO:1904262">
    <property type="term" value="P:negative regulation of TORC1 signaling"/>
    <property type="evidence" value="ECO:0007669"/>
    <property type="project" value="TreeGrafter"/>
</dbReference>
<sequence>MTPGKIQVEVFEARNILPWFGGKVAAGARGCDSASDVTTPTNNNLNTSSAQVSIHLYTHSHLHKIPLNRSQHQTRAQPLAHPVWNETFTLDVDDKHKTLFIEALGKGRRLLEHHRLATAYILLEEIFEKKEYAMETACKDYLNALGSFDYYNASRLSSKLLKLSPTVGTILNRLATCEALYTGLAFLKPKFFRRENFLNILYAAIGDDAIKEAQVLFSGGSPTPLESASSAFLSKLCKALNNLATVRQEQINIYRSLSGDPMGIKYEAILENVQIVQANLKRMHLEDSLGLLALGLKKELNILYNIFKAQLALSEYSFKGSTVNLYNAKNELCEWKRACSLLEAQDKHSRSFRNTPQLPNNMGWVSQFSVELMSKLTLYFQDTLLERERLLGGELKNVWRRIEPDYFTLIRNFRRRSGAHSISLIYEVDSQKPFNKKGYICPVRNYEAPTGLMSFPCIYSYPESPPYEHWPNLISIMQVNEEALADARVKCIHFYDKKVGSTYYLIRVDVQVTLVVIFLDRHGNPENSTVEFMKYIARHLRNIEIFEMMSKME</sequence>
<dbReference type="InterPro" id="IPR000008">
    <property type="entry name" value="C2_dom"/>
</dbReference>
<dbReference type="SUPFAM" id="SSF49562">
    <property type="entry name" value="C2 domain (Calcium/lipid-binding domain, CaLB)"/>
    <property type="match status" value="1"/>
</dbReference>
<proteinExistence type="predicted"/>
<dbReference type="Pfam" id="PF09404">
    <property type="entry name" value="C12orf66_like"/>
    <property type="match status" value="1"/>
</dbReference>
<gene>
    <name evidence="2" type="ORF">K493DRAFT_405337</name>
</gene>
<feature type="domain" description="C2" evidence="1">
    <location>
        <begin position="1"/>
        <end position="136"/>
    </location>
</feature>
<evidence type="ECO:0000259" key="1">
    <source>
        <dbReference type="PROSITE" id="PS50004"/>
    </source>
</evidence>
<dbReference type="SUPFAM" id="SSF158548">
    <property type="entry name" value="FLJ32549 domain-like"/>
    <property type="match status" value="1"/>
</dbReference>
<dbReference type="GO" id="GO:0061462">
    <property type="term" value="P:protein localization to lysosome"/>
    <property type="evidence" value="ECO:0007669"/>
    <property type="project" value="TreeGrafter"/>
</dbReference>
<dbReference type="PANTHER" id="PTHR31581:SF1">
    <property type="entry name" value="KICSTOR SUBUNIT 2"/>
    <property type="match status" value="1"/>
</dbReference>
<dbReference type="PROSITE" id="PS50004">
    <property type="entry name" value="C2"/>
    <property type="match status" value="1"/>
</dbReference>
<dbReference type="SUPFAM" id="SSF160651">
    <property type="entry name" value="FLJ32549 C-terminal domain-like"/>
    <property type="match status" value="1"/>
</dbReference>
<organism evidence="2 3">
    <name type="scientific">Basidiobolus meristosporus CBS 931.73</name>
    <dbReference type="NCBI Taxonomy" id="1314790"/>
    <lineage>
        <taxon>Eukaryota</taxon>
        <taxon>Fungi</taxon>
        <taxon>Fungi incertae sedis</taxon>
        <taxon>Zoopagomycota</taxon>
        <taxon>Entomophthoromycotina</taxon>
        <taxon>Basidiobolomycetes</taxon>
        <taxon>Basidiobolales</taxon>
        <taxon>Basidiobolaceae</taxon>
        <taxon>Basidiobolus</taxon>
    </lineage>
</organism>
<dbReference type="EMBL" id="MCFE01000059">
    <property type="protein sequence ID" value="ORY02227.1"/>
    <property type="molecule type" value="Genomic_DNA"/>
</dbReference>
<reference evidence="2 3" key="1">
    <citation type="submission" date="2016-07" db="EMBL/GenBank/DDBJ databases">
        <title>Pervasive Adenine N6-methylation of Active Genes in Fungi.</title>
        <authorList>
            <consortium name="DOE Joint Genome Institute"/>
            <person name="Mondo S.J."/>
            <person name="Dannebaum R.O."/>
            <person name="Kuo R.C."/>
            <person name="Labutti K."/>
            <person name="Haridas S."/>
            <person name="Kuo A."/>
            <person name="Salamov A."/>
            <person name="Ahrendt S.R."/>
            <person name="Lipzen A."/>
            <person name="Sullivan W."/>
            <person name="Andreopoulos W.B."/>
            <person name="Clum A."/>
            <person name="Lindquist E."/>
            <person name="Daum C."/>
            <person name="Ramamoorthy G.K."/>
            <person name="Gryganskyi A."/>
            <person name="Culley D."/>
            <person name="Magnuson J.K."/>
            <person name="James T.Y."/>
            <person name="O'Malley M.A."/>
            <person name="Stajich J.E."/>
            <person name="Spatafora J.W."/>
            <person name="Visel A."/>
            <person name="Grigoriev I.V."/>
        </authorList>
    </citation>
    <scope>NUCLEOTIDE SEQUENCE [LARGE SCALE GENOMIC DNA]</scope>
    <source>
        <strain evidence="2 3">CBS 931.73</strain>
    </source>
</reference>
<comment type="caution">
    <text evidence="2">The sequence shown here is derived from an EMBL/GenBank/DDBJ whole genome shotgun (WGS) entry which is preliminary data.</text>
</comment>
<dbReference type="InParanoid" id="A0A1Y1YX05"/>
<protein>
    <recommendedName>
        <fullName evidence="1">C2 domain-containing protein</fullName>
    </recommendedName>
</protein>
<dbReference type="Pfam" id="PF00168">
    <property type="entry name" value="C2"/>
    <property type="match status" value="1"/>
</dbReference>
<evidence type="ECO:0000313" key="3">
    <source>
        <dbReference type="Proteomes" id="UP000193498"/>
    </source>
</evidence>
<dbReference type="Gene3D" id="2.60.40.150">
    <property type="entry name" value="C2 domain"/>
    <property type="match status" value="1"/>
</dbReference>
<dbReference type="Proteomes" id="UP000193498">
    <property type="component" value="Unassembled WGS sequence"/>
</dbReference>
<dbReference type="SMART" id="SM00239">
    <property type="entry name" value="C2"/>
    <property type="match status" value="1"/>
</dbReference>
<dbReference type="Gene3D" id="1.10.3450.30">
    <property type="match status" value="1"/>
</dbReference>
<keyword evidence="3" id="KW-1185">Reference proteome</keyword>
<dbReference type="GO" id="GO:0034198">
    <property type="term" value="P:cellular response to amino acid starvation"/>
    <property type="evidence" value="ECO:0007669"/>
    <property type="project" value="TreeGrafter"/>
</dbReference>
<dbReference type="AlphaFoldDB" id="A0A1Y1YX05"/>
<dbReference type="OrthoDB" id="18134at2759"/>
<accession>A0A1Y1YX05</accession>
<dbReference type="InterPro" id="IPR035892">
    <property type="entry name" value="C2_domain_sf"/>
</dbReference>
<dbReference type="InterPro" id="IPR038060">
    <property type="entry name" value="C12orf66-like_central_sf"/>
</dbReference>
<dbReference type="STRING" id="1314790.A0A1Y1YX05"/>
<dbReference type="InterPro" id="IPR018544">
    <property type="entry name" value="KICS_2"/>
</dbReference>